<dbReference type="EMBL" id="BGZK01000042">
    <property type="protein sequence ID" value="GBP10697.1"/>
    <property type="molecule type" value="Genomic_DNA"/>
</dbReference>
<dbReference type="AlphaFoldDB" id="A0A4C1TBB2"/>
<dbReference type="Proteomes" id="UP000299102">
    <property type="component" value="Unassembled WGS sequence"/>
</dbReference>
<evidence type="ECO:0000313" key="2">
    <source>
        <dbReference type="Proteomes" id="UP000299102"/>
    </source>
</evidence>
<proteinExistence type="predicted"/>
<evidence type="ECO:0000313" key="1">
    <source>
        <dbReference type="EMBL" id="GBP10697.1"/>
    </source>
</evidence>
<reference evidence="1 2" key="1">
    <citation type="journal article" date="2019" name="Commun. Biol.">
        <title>The bagworm genome reveals a unique fibroin gene that provides high tensile strength.</title>
        <authorList>
            <person name="Kono N."/>
            <person name="Nakamura H."/>
            <person name="Ohtoshi R."/>
            <person name="Tomita M."/>
            <person name="Numata K."/>
            <person name="Arakawa K."/>
        </authorList>
    </citation>
    <scope>NUCLEOTIDE SEQUENCE [LARGE SCALE GENOMIC DNA]</scope>
</reference>
<sequence length="89" mass="9599">MASSCFCRPRRHSGSSIVVLGADDDKRPDEAPRADMLSLAHDTGIAPMFGSAIKFVAHHSNTSVTTTGHIELGVEISFIDLCTVRFLII</sequence>
<protein>
    <submittedName>
        <fullName evidence="1">Uncharacterized protein</fullName>
    </submittedName>
</protein>
<accession>A0A4C1TBB2</accession>
<gene>
    <name evidence="1" type="ORF">EVAR_6261_1</name>
</gene>
<keyword evidence="2" id="KW-1185">Reference proteome</keyword>
<organism evidence="1 2">
    <name type="scientific">Eumeta variegata</name>
    <name type="common">Bagworm moth</name>
    <name type="synonym">Eumeta japonica</name>
    <dbReference type="NCBI Taxonomy" id="151549"/>
    <lineage>
        <taxon>Eukaryota</taxon>
        <taxon>Metazoa</taxon>
        <taxon>Ecdysozoa</taxon>
        <taxon>Arthropoda</taxon>
        <taxon>Hexapoda</taxon>
        <taxon>Insecta</taxon>
        <taxon>Pterygota</taxon>
        <taxon>Neoptera</taxon>
        <taxon>Endopterygota</taxon>
        <taxon>Lepidoptera</taxon>
        <taxon>Glossata</taxon>
        <taxon>Ditrysia</taxon>
        <taxon>Tineoidea</taxon>
        <taxon>Psychidae</taxon>
        <taxon>Oiketicinae</taxon>
        <taxon>Eumeta</taxon>
    </lineage>
</organism>
<name>A0A4C1TBB2_EUMVA</name>
<comment type="caution">
    <text evidence="1">The sequence shown here is derived from an EMBL/GenBank/DDBJ whole genome shotgun (WGS) entry which is preliminary data.</text>
</comment>